<sequence length="41" mass="4537">MIGSGIGADFNGNLYATGWTDGELFENRNIGKIDIFLIKFQ</sequence>
<dbReference type="Pfam" id="PF06739">
    <property type="entry name" value="SBBP"/>
    <property type="match status" value="1"/>
</dbReference>
<dbReference type="Proteomes" id="UP000012329">
    <property type="component" value="Unassembled WGS sequence"/>
</dbReference>
<dbReference type="InterPro" id="IPR010620">
    <property type="entry name" value="SBBP_repeat"/>
</dbReference>
<gene>
    <name evidence="1" type="ORF">LEP1GSC029_2076</name>
</gene>
<dbReference type="AlphaFoldDB" id="A0A829CT60"/>
<protein>
    <submittedName>
        <fullName evidence="1">Beta-propeller repeat protein</fullName>
    </submittedName>
</protein>
<evidence type="ECO:0000313" key="2">
    <source>
        <dbReference type="Proteomes" id="UP000012329"/>
    </source>
</evidence>
<organism evidence="1 2">
    <name type="scientific">Leptospira interrogans str. 2002000626</name>
    <dbReference type="NCBI Taxonomy" id="996803"/>
    <lineage>
        <taxon>Bacteria</taxon>
        <taxon>Pseudomonadati</taxon>
        <taxon>Spirochaetota</taxon>
        <taxon>Spirochaetia</taxon>
        <taxon>Leptospirales</taxon>
        <taxon>Leptospiraceae</taxon>
        <taxon>Leptospira</taxon>
    </lineage>
</organism>
<comment type="caution">
    <text evidence="1">The sequence shown here is derived from an EMBL/GenBank/DDBJ whole genome shotgun (WGS) entry which is preliminary data.</text>
</comment>
<evidence type="ECO:0000313" key="1">
    <source>
        <dbReference type="EMBL" id="EMY02073.1"/>
    </source>
</evidence>
<accession>A0A829CT60</accession>
<reference evidence="1 2" key="1">
    <citation type="submission" date="2013-02" db="EMBL/GenBank/DDBJ databases">
        <authorList>
            <person name="Harkins D.M."/>
            <person name="Durkin A.S."/>
            <person name="Brinkac L.M."/>
            <person name="Haft D.H."/>
            <person name="Selengut J.D."/>
            <person name="Sanka R."/>
            <person name="DePew J."/>
            <person name="Purushe J."/>
            <person name="Whelen A.C."/>
            <person name="Vinetz J.M."/>
            <person name="Sutton G.G."/>
            <person name="Nierman W.C."/>
            <person name="Fouts D.E."/>
        </authorList>
    </citation>
    <scope>NUCLEOTIDE SEQUENCE [LARGE SCALE GENOMIC DNA]</scope>
    <source>
        <strain evidence="1 2">2002000626</strain>
    </source>
</reference>
<proteinExistence type="predicted"/>
<name>A0A829CT60_LEPIR</name>
<dbReference type="EMBL" id="AFJL02000263">
    <property type="protein sequence ID" value="EMY02073.1"/>
    <property type="molecule type" value="Genomic_DNA"/>
</dbReference>